<name>A0A2D3D5Q1_9BIFI</name>
<dbReference type="EMBL" id="CP018044">
    <property type="protein sequence ID" value="ATU20425.1"/>
    <property type="molecule type" value="Genomic_DNA"/>
</dbReference>
<organism evidence="1 2">
    <name type="scientific">Bifidobacterium choerinum</name>
    <dbReference type="NCBI Taxonomy" id="35760"/>
    <lineage>
        <taxon>Bacteria</taxon>
        <taxon>Bacillati</taxon>
        <taxon>Actinomycetota</taxon>
        <taxon>Actinomycetes</taxon>
        <taxon>Bifidobacteriales</taxon>
        <taxon>Bifidobacteriaceae</taxon>
        <taxon>Bifidobacterium</taxon>
    </lineage>
</organism>
<accession>A0A2D3D5Q1</accession>
<sequence length="91" mass="10789">MQTRIRAITRCSIIMTRTHETLAFDPVRYGSLAVGRRELRISNADYRARPFFVTTKSPTARRQLHPIRHWGRYDPDALDDRPEDVTRHLRE</sequence>
<proteinExistence type="predicted"/>
<evidence type="ECO:0000313" key="2">
    <source>
        <dbReference type="Proteomes" id="UP000229907"/>
    </source>
</evidence>
<dbReference type="Proteomes" id="UP000229907">
    <property type="component" value="Chromosome"/>
</dbReference>
<reference evidence="1 2" key="1">
    <citation type="submission" date="2016-11" db="EMBL/GenBank/DDBJ databases">
        <title>complete genome sequence of Bifidobacterium choerinum strain FMB-1.</title>
        <authorList>
            <person name="Park C.-S."/>
            <person name="Jung D.-H."/>
            <person name="Choi D.-S."/>
        </authorList>
    </citation>
    <scope>NUCLEOTIDE SEQUENCE [LARGE SCALE GENOMIC DNA]</scope>
    <source>
        <strain evidence="1 2">FMB-1</strain>
    </source>
</reference>
<protein>
    <submittedName>
        <fullName evidence="1">Uncharacterized protein</fullName>
    </submittedName>
</protein>
<evidence type="ECO:0000313" key="1">
    <source>
        <dbReference type="EMBL" id="ATU20425.1"/>
    </source>
</evidence>
<dbReference type="KEGG" id="bcho:BcFMB_05280"/>
<dbReference type="AlphaFoldDB" id="A0A2D3D5Q1"/>
<gene>
    <name evidence="1" type="ORF">BcFMB_05280</name>
</gene>